<keyword evidence="4 7" id="KW-0812">Transmembrane</keyword>
<comment type="similarity">
    <text evidence="2">Belongs to the ABC-4 integral membrane protein family. LolC/E subfamily.</text>
</comment>
<accession>A0A101JTV3</accession>
<dbReference type="InterPro" id="IPR025857">
    <property type="entry name" value="MacB_PCD"/>
</dbReference>
<dbReference type="Proteomes" id="UP000053937">
    <property type="component" value="Unassembled WGS sequence"/>
</dbReference>
<organism evidence="10 11">
    <name type="scientific">Chlorobium limicola</name>
    <dbReference type="NCBI Taxonomy" id="1092"/>
    <lineage>
        <taxon>Bacteria</taxon>
        <taxon>Pseudomonadati</taxon>
        <taxon>Chlorobiota</taxon>
        <taxon>Chlorobiia</taxon>
        <taxon>Chlorobiales</taxon>
        <taxon>Chlorobiaceae</taxon>
        <taxon>Chlorobium/Pelodictyon group</taxon>
        <taxon>Chlorobium</taxon>
    </lineage>
</organism>
<dbReference type="Pfam" id="PF12704">
    <property type="entry name" value="MacB_PCD"/>
    <property type="match status" value="1"/>
</dbReference>
<evidence type="ECO:0000256" key="3">
    <source>
        <dbReference type="ARBA" id="ARBA00022475"/>
    </source>
</evidence>
<dbReference type="Pfam" id="PF02687">
    <property type="entry name" value="FtsX"/>
    <property type="match status" value="1"/>
</dbReference>
<evidence type="ECO:0000313" key="10">
    <source>
        <dbReference type="EMBL" id="KUL32843.1"/>
    </source>
</evidence>
<comment type="subcellular location">
    <subcellularLocation>
        <location evidence="1">Cell membrane</location>
        <topology evidence="1">Multi-pass membrane protein</topology>
    </subcellularLocation>
</comment>
<dbReference type="GO" id="GO:0044874">
    <property type="term" value="P:lipoprotein localization to outer membrane"/>
    <property type="evidence" value="ECO:0007669"/>
    <property type="project" value="TreeGrafter"/>
</dbReference>
<sequence>MNKMNIIKLARLAWRNLLRNGRRTLITLLVSSAGFAALAIVAGYMEFTFYGLQEMTICRGFTAGGGTGHLQIFRKEALDREERFPLEYGIGQNQTIQSEIEKEKNVLATIPRIEFNGLISNGEKSISFLGTGVVPEKEIKLIDYWNQTNKMTNSRRMDNSAYLNLAKGAPNGVLVGEEMAKALDAKVGTNLMLMSTTVDGAVNAVDVTVAGIARNPMKSIDRYYLVSHLETAQNLMFTDKVSKIVVVLNNTGNTQSAIPSISRRINGSGSSGSFSIVPWQSLAEYYYSVRDAYNIIFSFTGIIVVVIVFLSCANTMLMATMERVREIGTLKAIGISNSWISLMFLLEGFFIGLLSVAGGIVLKFLFSIIINNSGFRMPPPPGMTSSYLLNIFPAMEFLPWISLLVIASTTLSGLLALIKIRKISIVNSLSHV</sequence>
<evidence type="ECO:0000256" key="5">
    <source>
        <dbReference type="ARBA" id="ARBA00022989"/>
    </source>
</evidence>
<evidence type="ECO:0000256" key="1">
    <source>
        <dbReference type="ARBA" id="ARBA00004651"/>
    </source>
</evidence>
<dbReference type="PANTHER" id="PTHR30489">
    <property type="entry name" value="LIPOPROTEIN-RELEASING SYSTEM TRANSMEMBRANE PROTEIN LOLE"/>
    <property type="match status" value="1"/>
</dbReference>
<evidence type="ECO:0000256" key="6">
    <source>
        <dbReference type="ARBA" id="ARBA00023136"/>
    </source>
</evidence>
<feature type="transmembrane region" description="Helical" evidence="7">
    <location>
        <begin position="397"/>
        <end position="418"/>
    </location>
</feature>
<keyword evidence="11" id="KW-1185">Reference proteome</keyword>
<keyword evidence="6 7" id="KW-0472">Membrane</keyword>
<name>A0A101JTV3_CHLLI</name>
<protein>
    <submittedName>
        <fullName evidence="10">Uncharacterized protein</fullName>
    </submittedName>
</protein>
<feature type="domain" description="MacB-like periplasmic core" evidence="9">
    <location>
        <begin position="24"/>
        <end position="260"/>
    </location>
</feature>
<feature type="transmembrane region" description="Helical" evidence="7">
    <location>
        <begin position="295"/>
        <end position="319"/>
    </location>
</feature>
<dbReference type="GO" id="GO:0098797">
    <property type="term" value="C:plasma membrane protein complex"/>
    <property type="evidence" value="ECO:0007669"/>
    <property type="project" value="TreeGrafter"/>
</dbReference>
<keyword evidence="3" id="KW-1003">Cell membrane</keyword>
<evidence type="ECO:0000259" key="8">
    <source>
        <dbReference type="Pfam" id="PF02687"/>
    </source>
</evidence>
<dbReference type="InterPro" id="IPR051447">
    <property type="entry name" value="Lipoprotein-release_system"/>
</dbReference>
<evidence type="ECO:0000313" key="11">
    <source>
        <dbReference type="Proteomes" id="UP000053937"/>
    </source>
</evidence>
<comment type="caution">
    <text evidence="10">The sequence shown here is derived from an EMBL/GenBank/DDBJ whole genome shotgun (WGS) entry which is preliminary data.</text>
</comment>
<gene>
    <name evidence="10" type="ORF">ASB62_01045</name>
</gene>
<evidence type="ECO:0000256" key="7">
    <source>
        <dbReference type="SAM" id="Phobius"/>
    </source>
</evidence>
<dbReference type="PANTHER" id="PTHR30489:SF0">
    <property type="entry name" value="LIPOPROTEIN-RELEASING SYSTEM TRANSMEMBRANE PROTEIN LOLE"/>
    <property type="match status" value="1"/>
</dbReference>
<proteinExistence type="inferred from homology"/>
<keyword evidence="5 7" id="KW-1133">Transmembrane helix</keyword>
<reference evidence="10 11" key="1">
    <citation type="submission" date="2015-10" db="EMBL/GenBank/DDBJ databases">
        <title>Draft Genome Sequence of Chlorobium limicola strain Frasassi Growing under Artificial Lighting in the Frasassi Cave System.</title>
        <authorList>
            <person name="Mansor M."/>
            <person name="Macalady J."/>
        </authorList>
    </citation>
    <scope>NUCLEOTIDE SEQUENCE [LARGE SCALE GENOMIC DNA]</scope>
    <source>
        <strain evidence="10 11">Frasassi</strain>
    </source>
</reference>
<evidence type="ECO:0000259" key="9">
    <source>
        <dbReference type="Pfam" id="PF12704"/>
    </source>
</evidence>
<feature type="domain" description="ABC3 transporter permease C-terminal" evidence="8">
    <location>
        <begin position="299"/>
        <end position="425"/>
    </location>
</feature>
<feature type="transmembrane region" description="Helical" evidence="7">
    <location>
        <begin position="340"/>
        <end position="370"/>
    </location>
</feature>
<evidence type="ECO:0000256" key="4">
    <source>
        <dbReference type="ARBA" id="ARBA00022692"/>
    </source>
</evidence>
<dbReference type="EMBL" id="LMBR01000012">
    <property type="protein sequence ID" value="KUL32843.1"/>
    <property type="molecule type" value="Genomic_DNA"/>
</dbReference>
<evidence type="ECO:0000256" key="2">
    <source>
        <dbReference type="ARBA" id="ARBA00005236"/>
    </source>
</evidence>
<dbReference type="AlphaFoldDB" id="A0A101JTV3"/>
<dbReference type="InterPro" id="IPR003838">
    <property type="entry name" value="ABC3_permease_C"/>
</dbReference>